<protein>
    <submittedName>
        <fullName evidence="2">Uncharacterized protein</fullName>
    </submittedName>
</protein>
<keyword evidence="1" id="KW-1133">Transmembrane helix</keyword>
<dbReference type="AlphaFoldDB" id="A0A7W1WWV4"/>
<dbReference type="Proteomes" id="UP000538931">
    <property type="component" value="Unassembled WGS sequence"/>
</dbReference>
<keyword evidence="3" id="KW-1185">Reference proteome</keyword>
<reference evidence="2 3" key="1">
    <citation type="submission" date="2020-07" db="EMBL/GenBank/DDBJ databases">
        <title>Bacterium isolated from marien macroalgae.</title>
        <authorList>
            <person name="Zhu K."/>
            <person name="Lu D."/>
            <person name="Du Z."/>
        </authorList>
    </citation>
    <scope>NUCLEOTIDE SEQUENCE [LARGE SCALE GENOMIC DNA]</scope>
    <source>
        <strain evidence="2 3">3-1745</strain>
    </source>
</reference>
<evidence type="ECO:0000256" key="1">
    <source>
        <dbReference type="SAM" id="Phobius"/>
    </source>
</evidence>
<gene>
    <name evidence="2" type="ORF">H1S06_04915</name>
</gene>
<keyword evidence="1" id="KW-0472">Membrane</keyword>
<organism evidence="2 3">
    <name type="scientific">Marinobacterium marinum</name>
    <dbReference type="NCBI Taxonomy" id="2756129"/>
    <lineage>
        <taxon>Bacteria</taxon>
        <taxon>Pseudomonadati</taxon>
        <taxon>Pseudomonadota</taxon>
        <taxon>Gammaproteobacteria</taxon>
        <taxon>Oceanospirillales</taxon>
        <taxon>Oceanospirillaceae</taxon>
        <taxon>Marinobacterium</taxon>
    </lineage>
</organism>
<evidence type="ECO:0000313" key="3">
    <source>
        <dbReference type="Proteomes" id="UP000538931"/>
    </source>
</evidence>
<feature type="transmembrane region" description="Helical" evidence="1">
    <location>
        <begin position="21"/>
        <end position="42"/>
    </location>
</feature>
<dbReference type="RefSeq" id="WP_181737820.1">
    <property type="nucleotide sequence ID" value="NZ_JACEMT010000040.1"/>
</dbReference>
<evidence type="ECO:0000313" key="2">
    <source>
        <dbReference type="EMBL" id="MBA4501700.1"/>
    </source>
</evidence>
<name>A0A7W1WWV4_9GAMM</name>
<keyword evidence="1" id="KW-0812">Transmembrane</keyword>
<sequence length="140" mass="16142">MIQDDRKDKKSRDPLKVFIGLIFILISTVIASWLVDAFLMLWESPDELVLVEKMSSFMAYQVPIEMAADNSQLFSGILYGSGVFLSIVILTGVGYFFQFFITVALRLMFPDFMPPFREFNRELEALKRQIGFNKHENGKD</sequence>
<proteinExistence type="predicted"/>
<feature type="transmembrane region" description="Helical" evidence="1">
    <location>
        <begin position="83"/>
        <end position="109"/>
    </location>
</feature>
<dbReference type="EMBL" id="JACEMT010000040">
    <property type="protein sequence ID" value="MBA4501700.1"/>
    <property type="molecule type" value="Genomic_DNA"/>
</dbReference>
<comment type="caution">
    <text evidence="2">The sequence shown here is derived from an EMBL/GenBank/DDBJ whole genome shotgun (WGS) entry which is preliminary data.</text>
</comment>
<accession>A0A7W1WWV4</accession>